<dbReference type="Proteomes" id="UP001378956">
    <property type="component" value="Unassembled WGS sequence"/>
</dbReference>
<dbReference type="Gene3D" id="3.30.70.260">
    <property type="match status" value="1"/>
</dbReference>
<reference evidence="3 4" key="1">
    <citation type="submission" date="2024-03" db="EMBL/GenBank/DDBJ databases">
        <title>Sequence of Lycoming College Course Isolates.</title>
        <authorList>
            <person name="Plotts O."/>
            <person name="Newman J."/>
        </authorList>
    </citation>
    <scope>NUCLEOTIDE SEQUENCE [LARGE SCALE GENOMIC DNA]</scope>
    <source>
        <strain evidence="3 4">CJB-3</strain>
    </source>
</reference>
<dbReference type="GO" id="GO:0004751">
    <property type="term" value="F:ribose-5-phosphate isomerase activity"/>
    <property type="evidence" value="ECO:0007669"/>
    <property type="project" value="UniProtKB-EC"/>
</dbReference>
<keyword evidence="1 3" id="KW-0413">Isomerase</keyword>
<sequence>MIDYKIEAAKAALPFIKIGQIVGLGAGTTVSHLVDMVKQDEDLVAGVTFTSSSFKTTAYLQQCGLKVQSPALLKKIDVYFDSCDQFDEGLNALKSGGGIHTTEKILASMAVDFILIGDEGKFVAKLDATYPLVLEILPQALQMVLGRLSFEFPGAAIKLRMSTQKDGAVISDNGNLLADVHFAELPELEKLNVQIKMIPGVVEHSLFYGIATKAIIAGKNGIKVITPSVAQRV</sequence>
<dbReference type="PANTHER" id="PTHR11934:SF0">
    <property type="entry name" value="RIBOSE-5-PHOSPHATE ISOMERASE"/>
    <property type="match status" value="1"/>
</dbReference>
<evidence type="ECO:0000256" key="1">
    <source>
        <dbReference type="ARBA" id="ARBA00023235"/>
    </source>
</evidence>
<dbReference type="Pfam" id="PF06026">
    <property type="entry name" value="Rib_5-P_isom_A"/>
    <property type="match status" value="1"/>
</dbReference>
<evidence type="ECO:0000313" key="3">
    <source>
        <dbReference type="EMBL" id="MEJ2902953.1"/>
    </source>
</evidence>
<accession>A0ABU8NL31</accession>
<evidence type="ECO:0000256" key="2">
    <source>
        <dbReference type="NCBIfam" id="TIGR00021"/>
    </source>
</evidence>
<proteinExistence type="predicted"/>
<protein>
    <recommendedName>
        <fullName evidence="2">Ribose 5-phosphate isomerase A</fullName>
        <ecNumber evidence="2">5.3.1.6</ecNumber>
    </recommendedName>
</protein>
<dbReference type="EMBL" id="JBBEUB010000003">
    <property type="protein sequence ID" value="MEJ2902953.1"/>
    <property type="molecule type" value="Genomic_DNA"/>
</dbReference>
<dbReference type="CDD" id="cd01398">
    <property type="entry name" value="RPI_A"/>
    <property type="match status" value="1"/>
</dbReference>
<dbReference type="EC" id="5.3.1.6" evidence="2"/>
<comment type="caution">
    <text evidence="3">The sequence shown here is derived from an EMBL/GenBank/DDBJ whole genome shotgun (WGS) entry which is preliminary data.</text>
</comment>
<dbReference type="SUPFAM" id="SSF75445">
    <property type="entry name" value="D-ribose-5-phosphate isomerase (RpiA), lid domain"/>
    <property type="match status" value="1"/>
</dbReference>
<dbReference type="SUPFAM" id="SSF100950">
    <property type="entry name" value="NagB/RpiA/CoA transferase-like"/>
    <property type="match status" value="1"/>
</dbReference>
<dbReference type="InterPro" id="IPR037171">
    <property type="entry name" value="NagB/RpiA_transferase-like"/>
</dbReference>
<name>A0ABU8NL31_9SPHI</name>
<dbReference type="PANTHER" id="PTHR11934">
    <property type="entry name" value="RIBOSE-5-PHOSPHATE ISOMERASE"/>
    <property type="match status" value="1"/>
</dbReference>
<keyword evidence="4" id="KW-1185">Reference proteome</keyword>
<dbReference type="RefSeq" id="WP_288881037.1">
    <property type="nucleotide sequence ID" value="NZ_CBFGNQ010000006.1"/>
</dbReference>
<gene>
    <name evidence="3" type="primary">rpiA</name>
    <name evidence="3" type="ORF">WAE58_10985</name>
</gene>
<dbReference type="Gene3D" id="3.40.50.1360">
    <property type="match status" value="1"/>
</dbReference>
<evidence type="ECO:0000313" key="4">
    <source>
        <dbReference type="Proteomes" id="UP001378956"/>
    </source>
</evidence>
<dbReference type="InterPro" id="IPR004788">
    <property type="entry name" value="Ribose5P_isomerase_type_A"/>
</dbReference>
<organism evidence="3 4">
    <name type="scientific">Pedobacter panaciterrae</name>
    <dbReference type="NCBI Taxonomy" id="363849"/>
    <lineage>
        <taxon>Bacteria</taxon>
        <taxon>Pseudomonadati</taxon>
        <taxon>Bacteroidota</taxon>
        <taxon>Sphingobacteriia</taxon>
        <taxon>Sphingobacteriales</taxon>
        <taxon>Sphingobacteriaceae</taxon>
        <taxon>Pedobacter</taxon>
    </lineage>
</organism>
<dbReference type="NCBIfam" id="TIGR00021">
    <property type="entry name" value="rpiA"/>
    <property type="match status" value="1"/>
</dbReference>